<name>A0AA37TRQ0_9GAMM</name>
<dbReference type="AlphaFoldDB" id="A0AA37TRQ0"/>
<reference evidence="1 2" key="1">
    <citation type="journal article" date="2014" name="Int. J. Syst. Evol. Microbiol.">
        <title>Complete genome sequence of Corynebacterium casei LMG S-19264T (=DSM 44701T), isolated from a smear-ripened cheese.</title>
        <authorList>
            <consortium name="US DOE Joint Genome Institute (JGI-PGF)"/>
            <person name="Walter F."/>
            <person name="Albersmeier A."/>
            <person name="Kalinowski J."/>
            <person name="Ruckert C."/>
        </authorList>
    </citation>
    <scope>NUCLEOTIDE SEQUENCE [LARGE SCALE GENOMIC DNA]</scope>
    <source>
        <strain evidence="1 2">NBRC 112785</strain>
    </source>
</reference>
<dbReference type="EMBL" id="BSPO01000002">
    <property type="protein sequence ID" value="GLS83191.1"/>
    <property type="molecule type" value="Genomic_DNA"/>
</dbReference>
<sequence>MTAIVKRELSKGIWSIVVEHCQVSEFELRKQLHKEGFNILSSTFDNDNNLIMVANTTRPPEGDFTKIELGNGNVAVILDLEQALAIDARTLVEEQGLKVLSATLDNTNQTMIMIACARAQQPISLGLTPDVTRLAASMA</sequence>
<dbReference type="Proteomes" id="UP001157439">
    <property type="component" value="Unassembled WGS sequence"/>
</dbReference>
<evidence type="ECO:0000313" key="1">
    <source>
        <dbReference type="EMBL" id="GLS83191.1"/>
    </source>
</evidence>
<accession>A0AA37TRQ0</accession>
<protein>
    <submittedName>
        <fullName evidence="1">Uncharacterized protein</fullName>
    </submittedName>
</protein>
<evidence type="ECO:0000313" key="2">
    <source>
        <dbReference type="Proteomes" id="UP001157439"/>
    </source>
</evidence>
<dbReference type="RefSeq" id="WP_095497248.1">
    <property type="nucleotide sequence ID" value="NZ_BSPO01000002.1"/>
</dbReference>
<proteinExistence type="predicted"/>
<gene>
    <name evidence="1" type="ORF">GCM10007894_11680</name>
</gene>
<keyword evidence="2" id="KW-1185">Reference proteome</keyword>
<comment type="caution">
    <text evidence="1">The sequence shown here is derived from an EMBL/GenBank/DDBJ whole genome shotgun (WGS) entry which is preliminary data.</text>
</comment>
<organism evidence="1 2">
    <name type="scientific">Paraferrimonas haliotis</name>
    <dbReference type="NCBI Taxonomy" id="2013866"/>
    <lineage>
        <taxon>Bacteria</taxon>
        <taxon>Pseudomonadati</taxon>
        <taxon>Pseudomonadota</taxon>
        <taxon>Gammaproteobacteria</taxon>
        <taxon>Alteromonadales</taxon>
        <taxon>Ferrimonadaceae</taxon>
        <taxon>Paraferrimonas</taxon>
    </lineage>
</organism>